<protein>
    <submittedName>
        <fullName evidence="2">F-box domain-containing protein</fullName>
    </submittedName>
</protein>
<dbReference type="EMBL" id="JARVKF010000407">
    <property type="protein sequence ID" value="KAK9416231.1"/>
    <property type="molecule type" value="Genomic_DNA"/>
</dbReference>
<dbReference type="Proteomes" id="UP001408356">
    <property type="component" value="Unassembled WGS sequence"/>
</dbReference>
<evidence type="ECO:0000256" key="1">
    <source>
        <dbReference type="SAM" id="MobiDB-lite"/>
    </source>
</evidence>
<keyword evidence="3" id="KW-1185">Reference proteome</keyword>
<reference evidence="2 3" key="1">
    <citation type="journal article" date="2024" name="J. Plant Pathol.">
        <title>Sequence and assembly of the genome of Seiridium unicorne, isolate CBS 538.82, causal agent of cypress canker disease.</title>
        <authorList>
            <person name="Scali E."/>
            <person name="Rocca G.D."/>
            <person name="Danti R."/>
            <person name="Garbelotto M."/>
            <person name="Barberini S."/>
            <person name="Baroncelli R."/>
            <person name="Emiliani G."/>
        </authorList>
    </citation>
    <scope>NUCLEOTIDE SEQUENCE [LARGE SCALE GENOMIC DNA]</scope>
    <source>
        <strain evidence="2 3">BM-138-508</strain>
    </source>
</reference>
<proteinExistence type="predicted"/>
<comment type="caution">
    <text evidence="2">The sequence shown here is derived from an EMBL/GenBank/DDBJ whole genome shotgun (WGS) entry which is preliminary data.</text>
</comment>
<evidence type="ECO:0000313" key="2">
    <source>
        <dbReference type="EMBL" id="KAK9416231.1"/>
    </source>
</evidence>
<name>A0ABR2UPK7_9PEZI</name>
<gene>
    <name evidence="2" type="ORF">SUNI508_01648</name>
</gene>
<sequence length="490" mass="54237">MVGNTELSAVDPPPTAMTTLPEELWLKVFSALQSDIQWECQKWYRTEQIYHSRLALSALCRVSSKFHRIAQPLLYRTIIAEPITTKPLLIRTLCERPELGHLTRFVALDAFDDTHTGSDDVRSGMHVAFSTFQGDLGLPSLIRAQVLEELEMGRADAQMVLALALLPNIRGLNLTVPSHHSLLNSLFEISAANLDAETAKNPGEQGTGSKQTTKMCFPNLSDVRLSHWDTENAVIAWDTRSIWGYPTVKSIHGFATDWCDLPPAGMESTVFGMESIDLKQSLITGEDLSLLLSSCPDLRSLKISWGSAIIGDCELDFDAIGEALRRDRGFPSKLEVLAIDPFEAFEYAEGESKGRIGSLRELGALKQLTVPNHIFVPGLLNGDDEEDDEEDSEESEDSEGGSSDSAATDLALLLPSSLEILRLTGISDAAYMERNIIALITDGEFRSLRRIAVNDLAPYFFHVNVEQHGWHQVNKHRVVLKKGNVARRIA</sequence>
<feature type="compositionally biased region" description="Acidic residues" evidence="1">
    <location>
        <begin position="382"/>
        <end position="399"/>
    </location>
</feature>
<feature type="region of interest" description="Disordered" evidence="1">
    <location>
        <begin position="376"/>
        <end position="405"/>
    </location>
</feature>
<accession>A0ABR2UPK7</accession>
<organism evidence="2 3">
    <name type="scientific">Seiridium unicorne</name>
    <dbReference type="NCBI Taxonomy" id="138068"/>
    <lineage>
        <taxon>Eukaryota</taxon>
        <taxon>Fungi</taxon>
        <taxon>Dikarya</taxon>
        <taxon>Ascomycota</taxon>
        <taxon>Pezizomycotina</taxon>
        <taxon>Sordariomycetes</taxon>
        <taxon>Xylariomycetidae</taxon>
        <taxon>Amphisphaeriales</taxon>
        <taxon>Sporocadaceae</taxon>
        <taxon>Seiridium</taxon>
    </lineage>
</organism>
<evidence type="ECO:0000313" key="3">
    <source>
        <dbReference type="Proteomes" id="UP001408356"/>
    </source>
</evidence>